<dbReference type="STRING" id="684065.SAMN05421738_11936"/>
<proteinExistence type="inferred from homology"/>
<comment type="similarity">
    <text evidence="1">Belongs to the pirin family.</text>
</comment>
<dbReference type="Pfam" id="PF02678">
    <property type="entry name" value="Pirin"/>
    <property type="match status" value="1"/>
</dbReference>
<dbReference type="PANTHER" id="PTHR43594">
    <property type="entry name" value="QUERCETIN 2,3-DIOXYGENASE"/>
    <property type="match status" value="1"/>
</dbReference>
<dbReference type="InterPro" id="IPR003829">
    <property type="entry name" value="Pirin_N_dom"/>
</dbReference>
<dbReference type="InterPro" id="IPR011051">
    <property type="entry name" value="RmlC_Cupin_sf"/>
</dbReference>
<reference evidence="4" key="1">
    <citation type="submission" date="2016-10" db="EMBL/GenBank/DDBJ databases">
        <authorList>
            <person name="Varghese N."/>
            <person name="Submissions S."/>
        </authorList>
    </citation>
    <scope>NUCLEOTIDE SEQUENCE [LARGE SCALE GENOMIC DNA]</scope>
    <source>
        <strain evidence="4">XJ109</strain>
    </source>
</reference>
<organism evidence="3 4">
    <name type="scientific">Algoriella xinjiangensis</name>
    <dbReference type="NCBI Taxonomy" id="684065"/>
    <lineage>
        <taxon>Bacteria</taxon>
        <taxon>Pseudomonadati</taxon>
        <taxon>Bacteroidota</taxon>
        <taxon>Flavobacteriia</taxon>
        <taxon>Flavobacteriales</taxon>
        <taxon>Weeksellaceae</taxon>
        <taxon>Algoriella</taxon>
    </lineage>
</organism>
<feature type="domain" description="Pirin N-terminal" evidence="2">
    <location>
        <begin position="33"/>
        <end position="120"/>
    </location>
</feature>
<dbReference type="InterPro" id="IPR053186">
    <property type="entry name" value="QDO-related"/>
</dbReference>
<protein>
    <recommendedName>
        <fullName evidence="2">Pirin N-terminal domain-containing protein</fullName>
    </recommendedName>
</protein>
<gene>
    <name evidence="3" type="ORF">SAMN05421738_11936</name>
</gene>
<dbReference type="InterPro" id="IPR014710">
    <property type="entry name" value="RmlC-like_jellyroll"/>
</dbReference>
<name>A0A1I5AYW2_9FLAO</name>
<evidence type="ECO:0000313" key="4">
    <source>
        <dbReference type="Proteomes" id="UP000199149"/>
    </source>
</evidence>
<dbReference type="AlphaFoldDB" id="A0A1I5AYW2"/>
<dbReference type="Gene3D" id="2.60.120.10">
    <property type="entry name" value="Jelly Rolls"/>
    <property type="match status" value="1"/>
</dbReference>
<evidence type="ECO:0000256" key="1">
    <source>
        <dbReference type="RuleBase" id="RU003457"/>
    </source>
</evidence>
<dbReference type="Proteomes" id="UP000199149">
    <property type="component" value="Unassembled WGS sequence"/>
</dbReference>
<sequence length="129" mass="14526">MSTRNIEKLLHPGTFNWVGNAFYTTSFIGKGNISHRRMDPFFAIGYNADIDFEAEEIPRGVGAHPHKGFETVTLAYKGKIAHKDSRGNHGVIGEGDVQWMTAGSGVLHQEYHEEIGLRMAELFRWYKCG</sequence>
<dbReference type="SUPFAM" id="SSF51182">
    <property type="entry name" value="RmlC-like cupins"/>
    <property type="match status" value="1"/>
</dbReference>
<dbReference type="EMBL" id="FOUZ01000019">
    <property type="protein sequence ID" value="SFN67653.1"/>
    <property type="molecule type" value="Genomic_DNA"/>
</dbReference>
<keyword evidence="4" id="KW-1185">Reference proteome</keyword>
<dbReference type="PANTHER" id="PTHR43594:SF1">
    <property type="entry name" value="QUERCETIN 2,3-DIOXYGENASE PA2418-RELATED"/>
    <property type="match status" value="1"/>
</dbReference>
<accession>A0A1I5AYW2</accession>
<evidence type="ECO:0000313" key="3">
    <source>
        <dbReference type="EMBL" id="SFN67653.1"/>
    </source>
</evidence>
<evidence type="ECO:0000259" key="2">
    <source>
        <dbReference type="Pfam" id="PF02678"/>
    </source>
</evidence>